<sequence length="54" mass="6124">LSRVLLLLSLALFFSNMCVCVCRGIAAFVFLLKKARRSGGWRKRLPMLHVLSCQ</sequence>
<feature type="non-terminal residue" evidence="2">
    <location>
        <position position="1"/>
    </location>
</feature>
<proteinExistence type="predicted"/>
<keyword evidence="1" id="KW-0472">Membrane</keyword>
<name>A0A1A8J9V8_NOTKU</name>
<organism evidence="2">
    <name type="scientific">Nothobranchius kuhntae</name>
    <name type="common">Beira killifish</name>
    <dbReference type="NCBI Taxonomy" id="321403"/>
    <lineage>
        <taxon>Eukaryota</taxon>
        <taxon>Metazoa</taxon>
        <taxon>Chordata</taxon>
        <taxon>Craniata</taxon>
        <taxon>Vertebrata</taxon>
        <taxon>Euteleostomi</taxon>
        <taxon>Actinopterygii</taxon>
        <taxon>Neopterygii</taxon>
        <taxon>Teleostei</taxon>
        <taxon>Neoteleostei</taxon>
        <taxon>Acanthomorphata</taxon>
        <taxon>Ovalentaria</taxon>
        <taxon>Atherinomorphae</taxon>
        <taxon>Cyprinodontiformes</taxon>
        <taxon>Nothobranchiidae</taxon>
        <taxon>Nothobranchius</taxon>
    </lineage>
</organism>
<reference evidence="2" key="2">
    <citation type="submission" date="2016-06" db="EMBL/GenBank/DDBJ databases">
        <title>The genome of a short-lived fish provides insights into sex chromosome evolution and the genetic control of aging.</title>
        <authorList>
            <person name="Reichwald K."/>
            <person name="Felder M."/>
            <person name="Petzold A."/>
            <person name="Koch P."/>
            <person name="Groth M."/>
            <person name="Platzer M."/>
        </authorList>
    </citation>
    <scope>NUCLEOTIDE SEQUENCE</scope>
    <source>
        <tissue evidence="2">Brain</tissue>
    </source>
</reference>
<keyword evidence="1" id="KW-0812">Transmembrane</keyword>
<gene>
    <name evidence="2" type="primary">Nfu_g_1_016538</name>
</gene>
<feature type="transmembrane region" description="Helical" evidence="1">
    <location>
        <begin position="6"/>
        <end position="32"/>
    </location>
</feature>
<reference evidence="2" key="1">
    <citation type="submission" date="2016-05" db="EMBL/GenBank/DDBJ databases">
        <authorList>
            <person name="Lavstsen T."/>
            <person name="Jespersen J.S."/>
        </authorList>
    </citation>
    <scope>NUCLEOTIDE SEQUENCE</scope>
    <source>
        <tissue evidence="2">Brain</tissue>
    </source>
</reference>
<keyword evidence="1" id="KW-1133">Transmembrane helix</keyword>
<protein>
    <submittedName>
        <fullName evidence="2">Uncharacterized protein</fullName>
    </submittedName>
</protein>
<dbReference type="EMBL" id="HAED01019985">
    <property type="protein sequence ID" value="SBR06494.1"/>
    <property type="molecule type" value="Transcribed_RNA"/>
</dbReference>
<feature type="non-terminal residue" evidence="2">
    <location>
        <position position="54"/>
    </location>
</feature>
<dbReference type="AlphaFoldDB" id="A0A1A8J9V8"/>
<evidence type="ECO:0000256" key="1">
    <source>
        <dbReference type="SAM" id="Phobius"/>
    </source>
</evidence>
<evidence type="ECO:0000313" key="2">
    <source>
        <dbReference type="EMBL" id="SBR06494.1"/>
    </source>
</evidence>
<accession>A0A1A8J9V8</accession>